<protein>
    <recommendedName>
        <fullName evidence="8">Holo-[acyl-carrier-protein] synthase</fullName>
        <shortName evidence="8">Holo-ACP synthase</shortName>
        <ecNumber evidence="8">2.7.8.7</ecNumber>
    </recommendedName>
    <alternativeName>
        <fullName evidence="8">4'-phosphopantetheinyl transferase AcpS</fullName>
    </alternativeName>
</protein>
<dbReference type="HAMAP" id="MF_00101">
    <property type="entry name" value="AcpS"/>
    <property type="match status" value="1"/>
</dbReference>
<dbReference type="InterPro" id="IPR037143">
    <property type="entry name" value="4-PPantetheinyl_Trfase_dom_sf"/>
</dbReference>
<evidence type="ECO:0000256" key="7">
    <source>
        <dbReference type="ARBA" id="ARBA00023160"/>
    </source>
</evidence>
<keyword evidence="7 8" id="KW-0275">Fatty acid biosynthesis</keyword>
<comment type="cofactor">
    <cofactor evidence="8">
        <name>Mg(2+)</name>
        <dbReference type="ChEBI" id="CHEBI:18420"/>
    </cofactor>
</comment>
<proteinExistence type="inferred from homology"/>
<dbReference type="SUPFAM" id="SSF56214">
    <property type="entry name" value="4'-phosphopantetheinyl transferase"/>
    <property type="match status" value="1"/>
</dbReference>
<name>A0ABW9WW68_9FIRM</name>
<evidence type="ECO:0000256" key="2">
    <source>
        <dbReference type="ARBA" id="ARBA00022679"/>
    </source>
</evidence>
<comment type="catalytic activity">
    <reaction evidence="8">
        <text>apo-[ACP] + CoA = holo-[ACP] + adenosine 3',5'-bisphosphate + H(+)</text>
        <dbReference type="Rhea" id="RHEA:12068"/>
        <dbReference type="Rhea" id="RHEA-COMP:9685"/>
        <dbReference type="Rhea" id="RHEA-COMP:9690"/>
        <dbReference type="ChEBI" id="CHEBI:15378"/>
        <dbReference type="ChEBI" id="CHEBI:29999"/>
        <dbReference type="ChEBI" id="CHEBI:57287"/>
        <dbReference type="ChEBI" id="CHEBI:58343"/>
        <dbReference type="ChEBI" id="CHEBI:64479"/>
        <dbReference type="EC" id="2.7.8.7"/>
    </reaction>
</comment>
<dbReference type="EC" id="2.7.8.7" evidence="8"/>
<gene>
    <name evidence="8 10" type="primary">acpS</name>
    <name evidence="10" type="ORF">GT747_05780</name>
</gene>
<evidence type="ECO:0000313" key="10">
    <source>
        <dbReference type="EMBL" id="MZL69278.1"/>
    </source>
</evidence>
<feature type="domain" description="4'-phosphopantetheinyl transferase" evidence="9">
    <location>
        <begin position="31"/>
        <end position="117"/>
    </location>
</feature>
<dbReference type="InterPro" id="IPR002582">
    <property type="entry name" value="ACPS"/>
</dbReference>
<keyword evidence="1 8" id="KW-0444">Lipid biosynthesis</keyword>
<evidence type="ECO:0000259" key="9">
    <source>
        <dbReference type="Pfam" id="PF01648"/>
    </source>
</evidence>
<comment type="subcellular location">
    <subcellularLocation>
        <location evidence="8">Cytoplasm</location>
    </subcellularLocation>
</comment>
<keyword evidence="2 8" id="KW-0808">Transferase</keyword>
<dbReference type="EMBL" id="WWVX01000003">
    <property type="protein sequence ID" value="MZL69278.1"/>
    <property type="molecule type" value="Genomic_DNA"/>
</dbReference>
<keyword evidence="4 8" id="KW-0276">Fatty acid metabolism</keyword>
<evidence type="ECO:0000256" key="6">
    <source>
        <dbReference type="ARBA" id="ARBA00023098"/>
    </source>
</evidence>
<comment type="function">
    <text evidence="8">Transfers the 4'-phosphopantetheine moiety from coenzyme A to a Ser of acyl-carrier-protein.</text>
</comment>
<sequence length="144" mass="15614">MYFAVRLLEANVSVDYQQNGCCKGGLAVLHCGVDIVEIERVRRCLENPRFLARCFTEGERALLASRRHPAETAAGIWAAKEAFVKALGTGFRGVGFQDISVLRDRRGKPVLSLSPRAQALAGGGAIDVSISHDRTQAVAFVVML</sequence>
<reference evidence="10 11" key="1">
    <citation type="journal article" date="2019" name="Nat. Med.">
        <title>A library of human gut bacterial isolates paired with longitudinal multiomics data enables mechanistic microbiome research.</title>
        <authorList>
            <person name="Poyet M."/>
            <person name="Groussin M."/>
            <person name="Gibbons S.M."/>
            <person name="Avila-Pacheco J."/>
            <person name="Jiang X."/>
            <person name="Kearney S.M."/>
            <person name="Perrotta A.R."/>
            <person name="Berdy B."/>
            <person name="Zhao S."/>
            <person name="Lieberman T.D."/>
            <person name="Swanson P.K."/>
            <person name="Smith M."/>
            <person name="Roesemann S."/>
            <person name="Alexander J.E."/>
            <person name="Rich S.A."/>
            <person name="Livny J."/>
            <person name="Vlamakis H."/>
            <person name="Clish C."/>
            <person name="Bullock K."/>
            <person name="Deik A."/>
            <person name="Scott J."/>
            <person name="Pierce K.A."/>
            <person name="Xavier R.J."/>
            <person name="Alm E.J."/>
        </authorList>
    </citation>
    <scope>NUCLEOTIDE SEQUENCE [LARGE SCALE GENOMIC DNA]</scope>
    <source>
        <strain evidence="10 11">BIOML-A2</strain>
    </source>
</reference>
<dbReference type="NCBIfam" id="TIGR00516">
    <property type="entry name" value="acpS"/>
    <property type="match status" value="1"/>
</dbReference>
<keyword evidence="3 8" id="KW-0479">Metal-binding</keyword>
<dbReference type="InterPro" id="IPR004568">
    <property type="entry name" value="Ppantetheine-prot_Trfase_dom"/>
</dbReference>
<evidence type="ECO:0000256" key="5">
    <source>
        <dbReference type="ARBA" id="ARBA00022842"/>
    </source>
</evidence>
<dbReference type="Gene3D" id="3.90.470.20">
    <property type="entry name" value="4'-phosphopantetheinyl transferase domain"/>
    <property type="match status" value="1"/>
</dbReference>
<evidence type="ECO:0000256" key="8">
    <source>
        <dbReference type="HAMAP-Rule" id="MF_00101"/>
    </source>
</evidence>
<keyword evidence="6 8" id="KW-0443">Lipid metabolism</keyword>
<feature type="binding site" evidence="8">
    <location>
        <position position="81"/>
    </location>
    <ligand>
        <name>Mg(2+)</name>
        <dbReference type="ChEBI" id="CHEBI:18420"/>
    </ligand>
</feature>
<feature type="binding site" evidence="8">
    <location>
        <position position="34"/>
    </location>
    <ligand>
        <name>Mg(2+)</name>
        <dbReference type="ChEBI" id="CHEBI:18420"/>
    </ligand>
</feature>
<evidence type="ECO:0000256" key="3">
    <source>
        <dbReference type="ARBA" id="ARBA00022723"/>
    </source>
</evidence>
<evidence type="ECO:0000256" key="1">
    <source>
        <dbReference type="ARBA" id="ARBA00022516"/>
    </source>
</evidence>
<evidence type="ECO:0000313" key="11">
    <source>
        <dbReference type="Proteomes" id="UP000474718"/>
    </source>
</evidence>
<dbReference type="InterPro" id="IPR008278">
    <property type="entry name" value="4-PPantetheinyl_Trfase_dom"/>
</dbReference>
<keyword evidence="8" id="KW-0963">Cytoplasm</keyword>
<comment type="caution">
    <text evidence="10">The sequence shown here is derived from an EMBL/GenBank/DDBJ whole genome shotgun (WGS) entry which is preliminary data.</text>
</comment>
<comment type="similarity">
    <text evidence="8">Belongs to the P-Pant transferase superfamily. AcpS family.</text>
</comment>
<dbReference type="Proteomes" id="UP000474718">
    <property type="component" value="Unassembled WGS sequence"/>
</dbReference>
<keyword evidence="5 8" id="KW-0460">Magnesium</keyword>
<evidence type="ECO:0000256" key="4">
    <source>
        <dbReference type="ARBA" id="ARBA00022832"/>
    </source>
</evidence>
<keyword evidence="11" id="KW-1185">Reference proteome</keyword>
<dbReference type="NCBIfam" id="TIGR00556">
    <property type="entry name" value="pantethn_trn"/>
    <property type="match status" value="1"/>
</dbReference>
<dbReference type="GO" id="GO:0008897">
    <property type="term" value="F:holo-[acyl-carrier-protein] synthase activity"/>
    <property type="evidence" value="ECO:0007669"/>
    <property type="project" value="UniProtKB-EC"/>
</dbReference>
<organism evidence="10 11">
    <name type="scientific">Bittarella massiliensis</name>
    <name type="common">ex Durand et al. 2017</name>
    <dbReference type="NCBI Taxonomy" id="1720313"/>
    <lineage>
        <taxon>Bacteria</taxon>
        <taxon>Bacillati</taxon>
        <taxon>Bacillota</taxon>
        <taxon>Clostridia</taxon>
        <taxon>Eubacteriales</taxon>
        <taxon>Oscillospiraceae</taxon>
        <taxon>Bittarella (ex Durand et al. 2017)</taxon>
    </lineage>
</organism>
<accession>A0ABW9WW68</accession>
<dbReference type="Pfam" id="PF01648">
    <property type="entry name" value="ACPS"/>
    <property type="match status" value="1"/>
</dbReference>